<evidence type="ECO:0000313" key="2">
    <source>
        <dbReference type="EMBL" id="VYT43016.1"/>
    </source>
</evidence>
<sequence>MNNRNYDCIIIISVISGLFITTCDYLVQMKTVETDYFVSRLLSLEETILNLSSFGCIFTFPFWILGTYFIYTTMCKVNKKLALINTFCISYSLLMLGFYHYSYAIIYSIGTSKMIMQTNIDWQLLTGSNIPFFPFMFILLPVTWLIVGFSNFSSKAIVPRWSIVVNPVILTIILSIVTWIIPKTECLLPGIFSLGITLYYIICWISLKKDRNLCLKRKF</sequence>
<feature type="transmembrane region" description="Helical" evidence="1">
    <location>
        <begin position="83"/>
        <end position="110"/>
    </location>
</feature>
<dbReference type="EMBL" id="CACRTB010000037">
    <property type="protein sequence ID" value="VYT43016.1"/>
    <property type="molecule type" value="Genomic_DNA"/>
</dbReference>
<dbReference type="AlphaFoldDB" id="A0A6N2WS52"/>
<dbReference type="Pfam" id="PF20599">
    <property type="entry name" value="DUF6796"/>
    <property type="match status" value="1"/>
</dbReference>
<feature type="transmembrane region" description="Helical" evidence="1">
    <location>
        <begin position="7"/>
        <end position="27"/>
    </location>
</feature>
<keyword evidence="1" id="KW-1133">Transmembrane helix</keyword>
<feature type="transmembrane region" description="Helical" evidence="1">
    <location>
        <begin position="47"/>
        <end position="71"/>
    </location>
</feature>
<proteinExistence type="predicted"/>
<feature type="transmembrane region" description="Helical" evidence="1">
    <location>
        <begin position="161"/>
        <end position="181"/>
    </location>
</feature>
<organism evidence="2">
    <name type="scientific">Bacteroides caccae</name>
    <dbReference type="NCBI Taxonomy" id="47678"/>
    <lineage>
        <taxon>Bacteria</taxon>
        <taxon>Pseudomonadati</taxon>
        <taxon>Bacteroidota</taxon>
        <taxon>Bacteroidia</taxon>
        <taxon>Bacteroidales</taxon>
        <taxon>Bacteroidaceae</taxon>
        <taxon>Bacteroides</taxon>
    </lineage>
</organism>
<feature type="transmembrane region" description="Helical" evidence="1">
    <location>
        <begin position="130"/>
        <end position="149"/>
    </location>
</feature>
<keyword evidence="1" id="KW-0472">Membrane</keyword>
<dbReference type="InterPro" id="IPR046475">
    <property type="entry name" value="DUF6796"/>
</dbReference>
<evidence type="ECO:0000256" key="1">
    <source>
        <dbReference type="SAM" id="Phobius"/>
    </source>
</evidence>
<accession>A0A6N2WS52</accession>
<keyword evidence="1" id="KW-0812">Transmembrane</keyword>
<dbReference type="RefSeq" id="WP_008778686.1">
    <property type="nucleotide sequence ID" value="NZ_CACRTB010000037.1"/>
</dbReference>
<feature type="transmembrane region" description="Helical" evidence="1">
    <location>
        <begin position="187"/>
        <end position="207"/>
    </location>
</feature>
<protein>
    <recommendedName>
        <fullName evidence="3">DUF998 domain-containing protein</fullName>
    </recommendedName>
</protein>
<name>A0A6N2WS52_9BACE</name>
<evidence type="ECO:0008006" key="3">
    <source>
        <dbReference type="Google" id="ProtNLM"/>
    </source>
</evidence>
<gene>
    <name evidence="2" type="ORF">BCLFYP20_04054</name>
</gene>
<reference evidence="2" key="1">
    <citation type="submission" date="2019-11" db="EMBL/GenBank/DDBJ databases">
        <authorList>
            <person name="Feng L."/>
        </authorList>
    </citation>
    <scope>NUCLEOTIDE SEQUENCE</scope>
    <source>
        <strain evidence="2">BcaccaeLFYP20</strain>
    </source>
</reference>